<dbReference type="Pfam" id="PF01243">
    <property type="entry name" value="PNPOx_N"/>
    <property type="match status" value="1"/>
</dbReference>
<dbReference type="Gene3D" id="2.30.110.10">
    <property type="entry name" value="Electron Transport, Fmn-binding Protein, Chain A"/>
    <property type="match status" value="1"/>
</dbReference>
<dbReference type="PANTHER" id="PTHR35176">
    <property type="entry name" value="HEME OXYGENASE HI_0854-RELATED"/>
    <property type="match status" value="1"/>
</dbReference>
<dbReference type="Proteomes" id="UP000604001">
    <property type="component" value="Unassembled WGS sequence"/>
</dbReference>
<name>A0ABR6UA35_9ACTN</name>
<accession>A0ABR6UA35</accession>
<reference evidence="3 4" key="1">
    <citation type="submission" date="2020-08" db="EMBL/GenBank/DDBJ databases">
        <title>novel species in genus Nocardioides.</title>
        <authorList>
            <person name="Zhang G."/>
        </authorList>
    </citation>
    <scope>NUCLEOTIDE SEQUENCE [LARGE SCALE GENOMIC DNA]</scope>
    <source>
        <strain evidence="3 4">SC8A-24</strain>
    </source>
</reference>
<evidence type="ECO:0000256" key="1">
    <source>
        <dbReference type="ARBA" id="ARBA00023002"/>
    </source>
</evidence>
<proteinExistence type="predicted"/>
<dbReference type="InterPro" id="IPR011576">
    <property type="entry name" value="Pyridox_Oxase_N"/>
</dbReference>
<feature type="domain" description="Pyridoxamine 5'-phosphate oxidase N-terminal" evidence="2">
    <location>
        <begin position="1"/>
        <end position="119"/>
    </location>
</feature>
<comment type="caution">
    <text evidence="3">The sequence shown here is derived from an EMBL/GenBank/DDBJ whole genome shotgun (WGS) entry which is preliminary data.</text>
</comment>
<protein>
    <submittedName>
        <fullName evidence="3">PPOX class F420-dependent oxidoreductase</fullName>
    </submittedName>
</protein>
<dbReference type="InterPro" id="IPR019920">
    <property type="entry name" value="F420-binding_dom_put"/>
</dbReference>
<dbReference type="InterPro" id="IPR012349">
    <property type="entry name" value="Split_barrel_FMN-bd"/>
</dbReference>
<dbReference type="PANTHER" id="PTHR35176:SF1">
    <property type="entry name" value="F420H(2)-DEPENDENT BILIVERDIN REDUCTASE"/>
    <property type="match status" value="1"/>
</dbReference>
<gene>
    <name evidence="3" type="ORF">H7344_13460</name>
</gene>
<keyword evidence="1" id="KW-0560">Oxidoreductase</keyword>
<dbReference type="InterPro" id="IPR052019">
    <property type="entry name" value="F420H2_bilvrd_red/Heme_oxyg"/>
</dbReference>
<dbReference type="EMBL" id="JACMYC010000007">
    <property type="protein sequence ID" value="MBC2961307.1"/>
    <property type="molecule type" value="Genomic_DNA"/>
</dbReference>
<dbReference type="SUPFAM" id="SSF50475">
    <property type="entry name" value="FMN-binding split barrel"/>
    <property type="match status" value="1"/>
</dbReference>
<keyword evidence="4" id="KW-1185">Reference proteome</keyword>
<evidence type="ECO:0000313" key="3">
    <source>
        <dbReference type="EMBL" id="MBC2961307.1"/>
    </source>
</evidence>
<sequence length="126" mass="13935">MPEALAAMWAERHLCSLTTLRPDGRPHVVPVGCALDLEQDCAWVITGPDSRKARNLLAAPGPVAVCQVDGARWSTLEGTAEVTDRPDDVVRAVERYAARYRQPRENPERVALRISVDRFLGSRGLF</sequence>
<dbReference type="NCBIfam" id="TIGR03618">
    <property type="entry name" value="Rv1155_F420"/>
    <property type="match status" value="1"/>
</dbReference>
<organism evidence="3 4">
    <name type="scientific">Nocardioides deserti</name>
    <dbReference type="NCBI Taxonomy" id="1588644"/>
    <lineage>
        <taxon>Bacteria</taxon>
        <taxon>Bacillati</taxon>
        <taxon>Actinomycetota</taxon>
        <taxon>Actinomycetes</taxon>
        <taxon>Propionibacteriales</taxon>
        <taxon>Nocardioidaceae</taxon>
        <taxon>Nocardioides</taxon>
    </lineage>
</organism>
<evidence type="ECO:0000259" key="2">
    <source>
        <dbReference type="Pfam" id="PF01243"/>
    </source>
</evidence>
<evidence type="ECO:0000313" key="4">
    <source>
        <dbReference type="Proteomes" id="UP000604001"/>
    </source>
</evidence>